<dbReference type="GO" id="GO:0008483">
    <property type="term" value="F:transaminase activity"/>
    <property type="evidence" value="ECO:0007669"/>
    <property type="project" value="UniProtKB-KW"/>
</dbReference>
<dbReference type="InterPro" id="IPR015424">
    <property type="entry name" value="PyrdxlP-dep_Trfase"/>
</dbReference>
<name>A0ABU5JZB4_9BACI</name>
<gene>
    <name evidence="6" type="ORF">U2I54_17310</name>
</gene>
<dbReference type="Gene3D" id="3.40.630.30">
    <property type="match status" value="1"/>
</dbReference>
<evidence type="ECO:0000313" key="7">
    <source>
        <dbReference type="Proteomes" id="UP001291930"/>
    </source>
</evidence>
<keyword evidence="2 6" id="KW-0032">Aminotransferase</keyword>
<dbReference type="InterPro" id="IPR015422">
    <property type="entry name" value="PyrdxlP-dep_Trfase_small"/>
</dbReference>
<dbReference type="InterPro" id="IPR015421">
    <property type="entry name" value="PyrdxlP-dep_Trfase_major"/>
</dbReference>
<evidence type="ECO:0000259" key="5">
    <source>
        <dbReference type="Pfam" id="PF00266"/>
    </source>
</evidence>
<evidence type="ECO:0000256" key="1">
    <source>
        <dbReference type="ARBA" id="ARBA00001933"/>
    </source>
</evidence>
<evidence type="ECO:0000256" key="3">
    <source>
        <dbReference type="ARBA" id="ARBA00022679"/>
    </source>
</evidence>
<dbReference type="InterPro" id="IPR016181">
    <property type="entry name" value="Acyl_CoA_acyltransferase"/>
</dbReference>
<protein>
    <submittedName>
        <fullName evidence="6">Aminotransferase class V-fold PLP-dependent enzyme</fullName>
    </submittedName>
</protein>
<dbReference type="Gene3D" id="3.40.640.10">
    <property type="entry name" value="Type I PLP-dependent aspartate aminotransferase-like (Major domain)"/>
    <property type="match status" value="1"/>
</dbReference>
<evidence type="ECO:0000256" key="2">
    <source>
        <dbReference type="ARBA" id="ARBA00022576"/>
    </source>
</evidence>
<dbReference type="Gene3D" id="3.90.1150.10">
    <property type="entry name" value="Aspartate Aminotransferase, domain 1"/>
    <property type="match status" value="1"/>
</dbReference>
<dbReference type="PANTHER" id="PTHR42778:SF1">
    <property type="entry name" value="2-AMINOETHYLPHOSPHONATE--PYRUVATE TRANSAMINASE"/>
    <property type="match status" value="1"/>
</dbReference>
<comment type="caution">
    <text evidence="6">The sequence shown here is derived from an EMBL/GenBank/DDBJ whole genome shotgun (WGS) entry which is preliminary data.</text>
</comment>
<dbReference type="RefSeq" id="WP_374218435.1">
    <property type="nucleotide sequence ID" value="NZ_JAXOVW010000039.1"/>
</dbReference>
<dbReference type="SUPFAM" id="SSF53383">
    <property type="entry name" value="PLP-dependent transferases"/>
    <property type="match status" value="1"/>
</dbReference>
<keyword evidence="4" id="KW-0663">Pyridoxal phosphate</keyword>
<keyword evidence="3" id="KW-0808">Transferase</keyword>
<dbReference type="InterPro" id="IPR000192">
    <property type="entry name" value="Aminotrans_V_dom"/>
</dbReference>
<evidence type="ECO:0000313" key="6">
    <source>
        <dbReference type="EMBL" id="MDZ5608778.1"/>
    </source>
</evidence>
<dbReference type="EMBL" id="JAXOVW010000039">
    <property type="protein sequence ID" value="MDZ5608778.1"/>
    <property type="molecule type" value="Genomic_DNA"/>
</dbReference>
<dbReference type="PANTHER" id="PTHR42778">
    <property type="entry name" value="2-AMINOETHYLPHOSPHONATE--PYRUVATE TRANSAMINASE"/>
    <property type="match status" value="1"/>
</dbReference>
<dbReference type="SUPFAM" id="SSF55729">
    <property type="entry name" value="Acyl-CoA N-acyltransferases (Nat)"/>
    <property type="match status" value="1"/>
</dbReference>
<reference evidence="7" key="1">
    <citation type="submission" date="2023-11" db="EMBL/GenBank/DDBJ databases">
        <title>Genome Sequence of Bacillus pseudomycoides stain BUPM19.</title>
        <authorList>
            <person name="Farhat A."/>
        </authorList>
    </citation>
    <scope>NUCLEOTIDE SEQUENCE [LARGE SCALE GENOMIC DNA]</scope>
    <source>
        <strain evidence="7">BUPM19</strain>
    </source>
</reference>
<dbReference type="Proteomes" id="UP001291930">
    <property type="component" value="Unassembled WGS sequence"/>
</dbReference>
<dbReference type="Pfam" id="PF13444">
    <property type="entry name" value="Acetyltransf_5"/>
    <property type="match status" value="1"/>
</dbReference>
<feature type="domain" description="Aminotransferase class V" evidence="5">
    <location>
        <begin position="202"/>
        <end position="356"/>
    </location>
</feature>
<keyword evidence="7" id="KW-1185">Reference proteome</keyword>
<accession>A0ABU5JZB4</accession>
<comment type="cofactor">
    <cofactor evidence="1">
        <name>pyridoxal 5'-phosphate</name>
        <dbReference type="ChEBI" id="CHEBI:597326"/>
    </cofactor>
</comment>
<organism evidence="6 7">
    <name type="scientific">Bacillus bingmayongensis</name>
    <dbReference type="NCBI Taxonomy" id="1150157"/>
    <lineage>
        <taxon>Bacteria</taxon>
        <taxon>Bacillati</taxon>
        <taxon>Bacillota</taxon>
        <taxon>Bacilli</taxon>
        <taxon>Bacillales</taxon>
        <taxon>Bacillaceae</taxon>
        <taxon>Bacillus</taxon>
    </lineage>
</organism>
<sequence>MGLIYKIANQTWEFESIHKLNYKTFLEEIPQHDQAEERIRIDSFHEENTYLICLDGKKLAGMVAVREKRPFSLDNKIPNLDDYLPEVGNKIYEIRLLAIEKEYRNGRALLGLIRFLHRYLLLNGYDLALISATTRELALYKQMGFLPFYELVGTEQAAFQPMYVTPTMFEQSSIASLVTKEYTFLPGPVEIAENVQKAFFTNPISHRSNQFKVTMENVKKRLMQMTNAKNVQIMLGTGTLANDTIAMQLSLLKGRGLVLTNGEFGNRLVQQAIRVNLSFDTYEREIGKAFLYNEVEELVKHQAYEWLWFVHHETSTGMLNDLEKLIGVSKQYGIKLCVDCISSIGAISLSLEDVYFASGVSGKAIGAYTGLSFVFYNHIVMPNKILPAYMDVGIYEENGSVPYSQSWNLIHALQEALKKFEDEQEYKRIYQTYAFIEQAITDMGLRLVSPKEHASSIILTIAIDKESSSKEIGDALALQGFIVHYESSYLQQNNWMQIACLNHYKEREMKRMLNYLQEYVEQVHA</sequence>
<evidence type="ECO:0000256" key="4">
    <source>
        <dbReference type="ARBA" id="ARBA00022898"/>
    </source>
</evidence>
<dbReference type="Pfam" id="PF00266">
    <property type="entry name" value="Aminotran_5"/>
    <property type="match status" value="1"/>
</dbReference>
<proteinExistence type="predicted"/>